<accession>A0A367CHB1</accession>
<dbReference type="RefSeq" id="WP_113845118.1">
    <property type="nucleotide sequence ID" value="NZ_CABGKH010000001.1"/>
</dbReference>
<dbReference type="PIRSF" id="PIRSF002741">
    <property type="entry name" value="MppA"/>
    <property type="match status" value="1"/>
</dbReference>
<reference evidence="7 8" key="1">
    <citation type="submission" date="2015-06" db="EMBL/GenBank/DDBJ databases">
        <title>The Genome Sequence of Enterococcus durans 4EA1.</title>
        <authorList>
            <consortium name="The Broad Institute Genomics Platform"/>
            <consortium name="The Broad Institute Genome Sequencing Center for Infectious Disease"/>
            <person name="Earl A.M."/>
            <person name="Van Tyne D."/>
            <person name="Lebreton F."/>
            <person name="Saavedra J.T."/>
            <person name="Gilmore M.S."/>
            <person name="Manson Mcguire A."/>
            <person name="Clock S."/>
            <person name="Crupain M."/>
            <person name="Rangan U."/>
            <person name="Young S."/>
            <person name="Abouelleil A."/>
            <person name="Cao P."/>
            <person name="Chapman S.B."/>
            <person name="Griggs A."/>
            <person name="Priest M."/>
            <person name="Shea T."/>
            <person name="Wortman J."/>
            <person name="Nusbaum C."/>
            <person name="Birren B."/>
        </authorList>
    </citation>
    <scope>NUCLEOTIDE SEQUENCE [LARGE SCALE GENOMIC DNA]</scope>
    <source>
        <strain evidence="7 8">4EA1</strain>
    </source>
</reference>
<feature type="signal peptide" evidence="5">
    <location>
        <begin position="1"/>
        <end position="18"/>
    </location>
</feature>
<dbReference type="Gene3D" id="3.10.105.10">
    <property type="entry name" value="Dipeptide-binding Protein, Domain 3"/>
    <property type="match status" value="1"/>
</dbReference>
<gene>
    <name evidence="7" type="ORF">EA71_00191</name>
</gene>
<comment type="similarity">
    <text evidence="1">Belongs to the bacterial solute-binding protein 5 family.</text>
</comment>
<evidence type="ECO:0000259" key="6">
    <source>
        <dbReference type="Pfam" id="PF00496"/>
    </source>
</evidence>
<dbReference type="Gene3D" id="3.40.190.10">
    <property type="entry name" value="Periplasmic binding protein-like II"/>
    <property type="match status" value="1"/>
</dbReference>
<dbReference type="Pfam" id="PF00496">
    <property type="entry name" value="SBP_bac_5"/>
    <property type="match status" value="1"/>
</dbReference>
<dbReference type="GO" id="GO:0042597">
    <property type="term" value="C:periplasmic space"/>
    <property type="evidence" value="ECO:0007669"/>
    <property type="project" value="UniProtKB-ARBA"/>
</dbReference>
<dbReference type="Gene3D" id="3.90.76.10">
    <property type="entry name" value="Dipeptide-binding Protein, Domain 1"/>
    <property type="match status" value="1"/>
</dbReference>
<keyword evidence="3 5" id="KW-0732">Signal</keyword>
<dbReference type="PANTHER" id="PTHR30290">
    <property type="entry name" value="PERIPLASMIC BINDING COMPONENT OF ABC TRANSPORTER"/>
    <property type="match status" value="1"/>
</dbReference>
<evidence type="ECO:0000256" key="5">
    <source>
        <dbReference type="SAM" id="SignalP"/>
    </source>
</evidence>
<dbReference type="PROSITE" id="PS51257">
    <property type="entry name" value="PROKAR_LIPOPROTEIN"/>
    <property type="match status" value="1"/>
</dbReference>
<dbReference type="GO" id="GO:0043190">
    <property type="term" value="C:ATP-binding cassette (ABC) transporter complex"/>
    <property type="evidence" value="ECO:0007669"/>
    <property type="project" value="InterPro"/>
</dbReference>
<feature type="chain" id="PRO_5038749526" evidence="5">
    <location>
        <begin position="19"/>
        <end position="594"/>
    </location>
</feature>
<proteinExistence type="inferred from homology"/>
<comment type="caution">
    <text evidence="7">The sequence shown here is derived from an EMBL/GenBank/DDBJ whole genome shotgun (WGS) entry which is preliminary data.</text>
</comment>
<dbReference type="STRING" id="53345.LIU_00810"/>
<evidence type="ECO:0000256" key="2">
    <source>
        <dbReference type="ARBA" id="ARBA00022448"/>
    </source>
</evidence>
<dbReference type="GO" id="GO:0015833">
    <property type="term" value="P:peptide transport"/>
    <property type="evidence" value="ECO:0007669"/>
    <property type="project" value="TreeGrafter"/>
</dbReference>
<dbReference type="Proteomes" id="UP000252797">
    <property type="component" value="Unassembled WGS sequence"/>
</dbReference>
<feature type="domain" description="Solute-binding protein family 5" evidence="6">
    <location>
        <begin position="114"/>
        <end position="505"/>
    </location>
</feature>
<organism evidence="7 8">
    <name type="scientific">Enterococcus durans</name>
    <dbReference type="NCBI Taxonomy" id="53345"/>
    <lineage>
        <taxon>Bacteria</taxon>
        <taxon>Bacillati</taxon>
        <taxon>Bacillota</taxon>
        <taxon>Bacilli</taxon>
        <taxon>Lactobacillales</taxon>
        <taxon>Enterococcaceae</taxon>
        <taxon>Enterococcus</taxon>
    </lineage>
</organism>
<evidence type="ECO:0000256" key="3">
    <source>
        <dbReference type="ARBA" id="ARBA00022729"/>
    </source>
</evidence>
<name>A0A367CHB1_9ENTE</name>
<dbReference type="InterPro" id="IPR000914">
    <property type="entry name" value="SBP_5_dom"/>
</dbReference>
<dbReference type="EMBL" id="LEPB01000001">
    <property type="protein sequence ID" value="RCA11987.1"/>
    <property type="molecule type" value="Genomic_DNA"/>
</dbReference>
<sequence>MKKTVLGFATLLTVVALAACGSGGSTDSSGSNSADKGDSKKELTFPLATKNDKDSVKDGELEAAVATDSQFKGLFQWEFYQDAYDAAFMAPSHEALFANDASFKINDKGAATLDLDQDAKKATIKIKDNVKWSDGKAVTADDVIFPYEIIGNKDYTGIRYDDTFQNIVGMEEYHDGKADTISGIKKVDDSTVEIQYKKVEPSMLQAGGGIWAYAAPKHTLEGVAIKDMESSDQVRKHPVTFGPYYMSNIVSGESVEYLPNEYYWGGKPKLKKITMKSVPIASATEAVTSKLYDMVFQMPTDTYDTYKDVEGYTNLGRQQTSYTYLGFKLGTWDAAKNTVNYDKNSKMADKSLRQAMGYALDNNAVGERFYAGLRSNATSLIPPVFEGYHDKDQKGYTQDMDKAKKLLDDAGYKDVDDDGLREDKDGKKLTINFASMAGGETAQPLADYYVQQWKKIGLNVKYTTGRLIEFNSFYDKLENDDPEIDVYQAAWNTGTDPNPNGLWGKNAAFNYTRFASDENTKLIDDIGSDKSFDADYQKEAYKKWQKYAFDEAFAIPTLFRNEVLPVNDRVKDWNWAYDEPNPWAKVSVTADSRS</sequence>
<evidence type="ECO:0000256" key="4">
    <source>
        <dbReference type="SAM" id="MobiDB-lite"/>
    </source>
</evidence>
<dbReference type="PANTHER" id="PTHR30290:SF9">
    <property type="entry name" value="OLIGOPEPTIDE-BINDING PROTEIN APPA"/>
    <property type="match status" value="1"/>
</dbReference>
<dbReference type="AlphaFoldDB" id="A0A367CHB1"/>
<feature type="region of interest" description="Disordered" evidence="4">
    <location>
        <begin position="22"/>
        <end position="44"/>
    </location>
</feature>
<dbReference type="SUPFAM" id="SSF53850">
    <property type="entry name" value="Periplasmic binding protein-like II"/>
    <property type="match status" value="1"/>
</dbReference>
<evidence type="ECO:0000256" key="1">
    <source>
        <dbReference type="ARBA" id="ARBA00005695"/>
    </source>
</evidence>
<evidence type="ECO:0000313" key="8">
    <source>
        <dbReference type="Proteomes" id="UP000252797"/>
    </source>
</evidence>
<dbReference type="InterPro" id="IPR039424">
    <property type="entry name" value="SBP_5"/>
</dbReference>
<dbReference type="InterPro" id="IPR030678">
    <property type="entry name" value="Peptide/Ni-bd"/>
</dbReference>
<dbReference type="CDD" id="cd08510">
    <property type="entry name" value="PBP2_Lactococcal_OppA_like"/>
    <property type="match status" value="1"/>
</dbReference>
<keyword evidence="2" id="KW-0813">Transport</keyword>
<feature type="compositionally biased region" description="Low complexity" evidence="4">
    <location>
        <begin position="22"/>
        <end position="33"/>
    </location>
</feature>
<evidence type="ECO:0000313" key="7">
    <source>
        <dbReference type="EMBL" id="RCA11987.1"/>
    </source>
</evidence>
<protein>
    <submittedName>
        <fullName evidence="7">Extracellular solute-binding protein</fullName>
    </submittedName>
</protein>
<dbReference type="GO" id="GO:1904680">
    <property type="term" value="F:peptide transmembrane transporter activity"/>
    <property type="evidence" value="ECO:0007669"/>
    <property type="project" value="TreeGrafter"/>
</dbReference>